<dbReference type="AlphaFoldDB" id="A0A0F6W501"/>
<dbReference type="Pfam" id="PF01327">
    <property type="entry name" value="Pep_deformylase"/>
    <property type="match status" value="1"/>
</dbReference>
<feature type="binding site" evidence="5">
    <location>
        <position position="165"/>
    </location>
    <ligand>
        <name>Fe cation</name>
        <dbReference type="ChEBI" id="CHEBI:24875"/>
    </ligand>
</feature>
<dbReference type="GO" id="GO:0006412">
    <property type="term" value="P:translation"/>
    <property type="evidence" value="ECO:0007669"/>
    <property type="project" value="UniProtKB-UniRule"/>
</dbReference>
<accession>A0A0F6W501</accession>
<evidence type="ECO:0000256" key="5">
    <source>
        <dbReference type="HAMAP-Rule" id="MF_00163"/>
    </source>
</evidence>
<dbReference type="Gene3D" id="3.90.45.10">
    <property type="entry name" value="Peptide deformylase"/>
    <property type="match status" value="1"/>
</dbReference>
<evidence type="ECO:0000256" key="3">
    <source>
        <dbReference type="ARBA" id="ARBA00022801"/>
    </source>
</evidence>
<dbReference type="SUPFAM" id="SSF56420">
    <property type="entry name" value="Peptide deformylase"/>
    <property type="match status" value="1"/>
</dbReference>
<dbReference type="FunFam" id="3.90.45.10:FF:000003">
    <property type="entry name" value="Peptide deformylase"/>
    <property type="match status" value="1"/>
</dbReference>
<dbReference type="InterPro" id="IPR023635">
    <property type="entry name" value="Peptide_deformylase"/>
</dbReference>
<feature type="binding site" evidence="5">
    <location>
        <position position="119"/>
    </location>
    <ligand>
        <name>Fe cation</name>
        <dbReference type="ChEBI" id="CHEBI:24875"/>
    </ligand>
</feature>
<evidence type="ECO:0000313" key="6">
    <source>
        <dbReference type="EMBL" id="AKF07637.1"/>
    </source>
</evidence>
<dbReference type="PANTHER" id="PTHR10458">
    <property type="entry name" value="PEPTIDE DEFORMYLASE"/>
    <property type="match status" value="1"/>
</dbReference>
<gene>
    <name evidence="5" type="primary">def</name>
    <name evidence="6" type="ORF">DB32_004786</name>
</gene>
<name>A0A0F6W501_9BACT</name>
<dbReference type="NCBIfam" id="NF001159">
    <property type="entry name" value="PRK00150.1-3"/>
    <property type="match status" value="1"/>
</dbReference>
<dbReference type="InterPro" id="IPR036821">
    <property type="entry name" value="Peptide_deformylase_sf"/>
</dbReference>
<organism evidence="6 7">
    <name type="scientific">Sandaracinus amylolyticus</name>
    <dbReference type="NCBI Taxonomy" id="927083"/>
    <lineage>
        <taxon>Bacteria</taxon>
        <taxon>Pseudomonadati</taxon>
        <taxon>Myxococcota</taxon>
        <taxon>Polyangia</taxon>
        <taxon>Polyangiales</taxon>
        <taxon>Sandaracinaceae</taxon>
        <taxon>Sandaracinus</taxon>
    </lineage>
</organism>
<feature type="binding site" evidence="5">
    <location>
        <position position="161"/>
    </location>
    <ligand>
        <name>Fe cation</name>
        <dbReference type="ChEBI" id="CHEBI:24875"/>
    </ligand>
</feature>
<dbReference type="CDD" id="cd00487">
    <property type="entry name" value="Pep_deformylase"/>
    <property type="match status" value="1"/>
</dbReference>
<protein>
    <recommendedName>
        <fullName evidence="5">Peptide deformylase</fullName>
        <shortName evidence="5">PDF</shortName>
        <ecNumber evidence="5">3.5.1.88</ecNumber>
    </recommendedName>
    <alternativeName>
        <fullName evidence="5">Polypeptide deformylase</fullName>
    </alternativeName>
</protein>
<feature type="active site" evidence="5">
    <location>
        <position position="162"/>
    </location>
</feature>
<keyword evidence="5" id="KW-0408">Iron</keyword>
<evidence type="ECO:0000256" key="1">
    <source>
        <dbReference type="ARBA" id="ARBA00010759"/>
    </source>
</evidence>
<dbReference type="PANTHER" id="PTHR10458:SF22">
    <property type="entry name" value="PEPTIDE DEFORMYLASE"/>
    <property type="match status" value="1"/>
</dbReference>
<comment type="function">
    <text evidence="5">Removes the formyl group from the N-terminal Met of newly synthesized proteins. Requires at least a dipeptide for an efficient rate of reaction. N-terminal L-methionine is a prerequisite for activity but the enzyme has broad specificity at other positions.</text>
</comment>
<proteinExistence type="inferred from homology"/>
<dbReference type="HAMAP" id="MF_00163">
    <property type="entry name" value="Pep_deformylase"/>
    <property type="match status" value="1"/>
</dbReference>
<keyword evidence="7" id="KW-1185">Reference proteome</keyword>
<evidence type="ECO:0000256" key="2">
    <source>
        <dbReference type="ARBA" id="ARBA00022723"/>
    </source>
</evidence>
<dbReference type="NCBIfam" id="TIGR00079">
    <property type="entry name" value="pept_deformyl"/>
    <property type="match status" value="1"/>
</dbReference>
<dbReference type="PRINTS" id="PR01576">
    <property type="entry name" value="PDEFORMYLASE"/>
</dbReference>
<reference evidence="6 7" key="1">
    <citation type="submission" date="2015-03" db="EMBL/GenBank/DDBJ databases">
        <title>Genome assembly of Sandaracinus amylolyticus DSM 53668.</title>
        <authorList>
            <person name="Sharma G."/>
            <person name="Subramanian S."/>
        </authorList>
    </citation>
    <scope>NUCLEOTIDE SEQUENCE [LARGE SCALE GENOMIC DNA]</scope>
    <source>
        <strain evidence="6 7">DSM 53668</strain>
    </source>
</reference>
<dbReference type="GO" id="GO:0046872">
    <property type="term" value="F:metal ion binding"/>
    <property type="evidence" value="ECO:0007669"/>
    <property type="project" value="UniProtKB-KW"/>
</dbReference>
<comment type="similarity">
    <text evidence="1 5">Belongs to the polypeptide deformylase family.</text>
</comment>
<dbReference type="STRING" id="927083.DB32_004786"/>
<evidence type="ECO:0000313" key="7">
    <source>
        <dbReference type="Proteomes" id="UP000034883"/>
    </source>
</evidence>
<dbReference type="GO" id="GO:0042586">
    <property type="term" value="F:peptide deformylase activity"/>
    <property type="evidence" value="ECO:0007669"/>
    <property type="project" value="UniProtKB-UniRule"/>
</dbReference>
<dbReference type="EMBL" id="CP011125">
    <property type="protein sequence ID" value="AKF07637.1"/>
    <property type="molecule type" value="Genomic_DNA"/>
</dbReference>
<dbReference type="EC" id="3.5.1.88" evidence="5"/>
<keyword evidence="2 5" id="KW-0479">Metal-binding</keyword>
<comment type="cofactor">
    <cofactor evidence="5">
        <name>Fe(2+)</name>
        <dbReference type="ChEBI" id="CHEBI:29033"/>
    </cofactor>
    <text evidence="5">Binds 1 Fe(2+) ion.</text>
</comment>
<dbReference type="Proteomes" id="UP000034883">
    <property type="component" value="Chromosome"/>
</dbReference>
<evidence type="ECO:0000256" key="4">
    <source>
        <dbReference type="ARBA" id="ARBA00022917"/>
    </source>
</evidence>
<dbReference type="KEGG" id="samy:DB32_004786"/>
<keyword evidence="4 5" id="KW-0648">Protein biosynthesis</keyword>
<sequence length="208" mass="23607">MSAGPGRARRASAGSPGMTIRKIAQIGHPILRERARELTLDEVKSPEIQRFVDDLVETMRDANGAGLAATQVYEPLRICVIEVGENPRYPYKPRIPLTILINPVIEPLSDETFLNYEGCLSVPNLRGRVRRAAHVRVRAWDRHGQPWEREVKGISAGTFQHEVDHLDGKIFVDRVEDPSSFSTWDNFDRHHKDPFIAYVKEIVAKYGE</sequence>
<dbReference type="PIRSF" id="PIRSF004749">
    <property type="entry name" value="Pep_def"/>
    <property type="match status" value="1"/>
</dbReference>
<keyword evidence="3 5" id="KW-0378">Hydrolase</keyword>
<comment type="catalytic activity">
    <reaction evidence="5">
        <text>N-terminal N-formyl-L-methionyl-[peptide] + H2O = N-terminal L-methionyl-[peptide] + formate</text>
        <dbReference type="Rhea" id="RHEA:24420"/>
        <dbReference type="Rhea" id="RHEA-COMP:10639"/>
        <dbReference type="Rhea" id="RHEA-COMP:10640"/>
        <dbReference type="ChEBI" id="CHEBI:15377"/>
        <dbReference type="ChEBI" id="CHEBI:15740"/>
        <dbReference type="ChEBI" id="CHEBI:49298"/>
        <dbReference type="ChEBI" id="CHEBI:64731"/>
        <dbReference type="EC" id="3.5.1.88"/>
    </reaction>
</comment>